<feature type="coiled-coil region" evidence="1">
    <location>
        <begin position="231"/>
        <end position="265"/>
    </location>
</feature>
<evidence type="ECO:0000313" key="4">
    <source>
        <dbReference type="Proteomes" id="UP000838412"/>
    </source>
</evidence>
<protein>
    <submittedName>
        <fullName evidence="3">LAMA2 protein</fullName>
    </submittedName>
</protein>
<dbReference type="OrthoDB" id="10070555at2759"/>
<proteinExistence type="predicted"/>
<sequence>MVLPFEHTNLLHSRYDVIARPGSAFELRRPPKIDLELPTNKSAAEYASFLKEKERKVGPEGFLDSHRYTHTFEVKEVSPRFKTSSPRRASSVETVVDLQSKIKKDQKDYDKRMKVVEDHMWQHKQAERELKRVEGDVLKKQRHVKRMIRDLENSIQKKTLDEDKKLNKTLQTQDQLQRDYVHQTEEKTKEHINESVEYMQQFKDKTRKALLHESEAERQFKAKQAAMDLCRTELDRMNLEFTQKMQQKEEEQFKLKKELADLAIKLNMDAQKKRQMQFEQGRIGSETTRKRILANREADTTLDTSLGKAEGGTRRFETGKRMLSAELNTTRSHLQERARDEARRLRDSLNLLEKNADVQRKLQEEAQQADLDLRSKQIDQKLQAHNLKKQQRLNALVRTKSTERHQKLNEWEERYLMRVDDDRRRKHEDKMKHFKRAVGKAQQQEHSMYEKVRQSEYSRTKQEQTVKKMNEQLQRLRKKNSSTIREQMAESLQKEKELEYKLQREKAQLTKTTVERETMYENIVKLRERLREDKHVMGEEEREHMRLQRIGMRTDGYLDQGHTLTSFG</sequence>
<dbReference type="Proteomes" id="UP000838412">
    <property type="component" value="Chromosome 15"/>
</dbReference>
<accession>A0A8J9Z394</accession>
<reference evidence="3" key="1">
    <citation type="submission" date="2022-01" db="EMBL/GenBank/DDBJ databases">
        <authorList>
            <person name="Braso-Vives M."/>
        </authorList>
    </citation>
    <scope>NUCLEOTIDE SEQUENCE</scope>
</reference>
<gene>
    <name evidence="3" type="primary">LAMA2</name>
    <name evidence="3" type="ORF">BLAG_LOCUS8424</name>
</gene>
<name>A0A8J9Z394_BRALA</name>
<feature type="coiled-coil region" evidence="1">
    <location>
        <begin position="116"/>
        <end position="143"/>
    </location>
</feature>
<evidence type="ECO:0000256" key="2">
    <source>
        <dbReference type="SAM" id="MobiDB-lite"/>
    </source>
</evidence>
<organism evidence="3 4">
    <name type="scientific">Branchiostoma lanceolatum</name>
    <name type="common">Common lancelet</name>
    <name type="synonym">Amphioxus lanceolatum</name>
    <dbReference type="NCBI Taxonomy" id="7740"/>
    <lineage>
        <taxon>Eukaryota</taxon>
        <taxon>Metazoa</taxon>
        <taxon>Chordata</taxon>
        <taxon>Cephalochordata</taxon>
        <taxon>Leptocardii</taxon>
        <taxon>Amphioxiformes</taxon>
        <taxon>Branchiostomatidae</taxon>
        <taxon>Branchiostoma</taxon>
    </lineage>
</organism>
<keyword evidence="4" id="KW-1185">Reference proteome</keyword>
<feature type="coiled-coil region" evidence="1">
    <location>
        <begin position="335"/>
        <end position="369"/>
    </location>
</feature>
<feature type="compositionally biased region" description="Basic and acidic residues" evidence="2">
    <location>
        <begin position="447"/>
        <end position="465"/>
    </location>
</feature>
<dbReference type="EMBL" id="OV696700">
    <property type="protein sequence ID" value="CAH1246379.1"/>
    <property type="molecule type" value="Genomic_DNA"/>
</dbReference>
<keyword evidence="1" id="KW-0175">Coiled coil</keyword>
<feature type="region of interest" description="Disordered" evidence="2">
    <location>
        <begin position="433"/>
        <end position="465"/>
    </location>
</feature>
<dbReference type="AlphaFoldDB" id="A0A8J9Z394"/>
<evidence type="ECO:0000313" key="3">
    <source>
        <dbReference type="EMBL" id="CAH1246379.1"/>
    </source>
</evidence>
<evidence type="ECO:0000256" key="1">
    <source>
        <dbReference type="SAM" id="Coils"/>
    </source>
</evidence>